<feature type="region of interest" description="Disordered" evidence="1">
    <location>
        <begin position="1"/>
        <end position="21"/>
    </location>
</feature>
<dbReference type="AlphaFoldDB" id="A0AAQ3NEB5"/>
<evidence type="ECO:0000256" key="1">
    <source>
        <dbReference type="SAM" id="MobiDB-lite"/>
    </source>
</evidence>
<reference evidence="2 3" key="1">
    <citation type="journal article" date="2023" name="Life. Sci Alliance">
        <title>Evolutionary insights into 3D genome organization and epigenetic landscape of Vigna mungo.</title>
        <authorList>
            <person name="Junaid A."/>
            <person name="Singh B."/>
            <person name="Bhatia S."/>
        </authorList>
    </citation>
    <scope>NUCLEOTIDE SEQUENCE [LARGE SCALE GENOMIC DNA]</scope>
    <source>
        <strain evidence="2">Urdbean</strain>
    </source>
</reference>
<proteinExistence type="predicted"/>
<name>A0AAQ3NEB5_VIGMU</name>
<dbReference type="EMBL" id="CP144695">
    <property type="protein sequence ID" value="WVZ07461.1"/>
    <property type="molecule type" value="Genomic_DNA"/>
</dbReference>
<evidence type="ECO:0000313" key="2">
    <source>
        <dbReference type="EMBL" id="WVZ07461.1"/>
    </source>
</evidence>
<sequence>MLKDPTSLPRTPRDPTSLSRQTRVLPLTTTPTPLNIHCAATKNVAGDIDLVISLSTNLGFTYAASSLRRPPCLSASPSPVVRPHGWLKQRRRHRRRGKRRTHLRDQSQSLNRHPTPPSSSISQHHRRRQPSPKASSTNPPPSSPMRGSKPKPDCRGIDVVMCEGFYWIGMVMMGGLMDARKTWVGSDFGFASIAGHTTMGERLLVSSGMEGGVVATLWWIGVDEDSIVIGGCDFVRVNEAREGLDMVVREGVVTGLMVMPVEAWFYRLFWSVVADERKWTVKVDMGKVMMDSLPEHRVQGIAYLLDVRILLSTCAPMTGFTCSSLLAVEDDGGDIGMELGLWASVETGLMGQAKLGLVGQCRNWAYGPLWKLGLWANVETGLGGPV</sequence>
<gene>
    <name evidence="2" type="ORF">V8G54_020807</name>
</gene>
<organism evidence="2 3">
    <name type="scientific">Vigna mungo</name>
    <name type="common">Black gram</name>
    <name type="synonym">Phaseolus mungo</name>
    <dbReference type="NCBI Taxonomy" id="3915"/>
    <lineage>
        <taxon>Eukaryota</taxon>
        <taxon>Viridiplantae</taxon>
        <taxon>Streptophyta</taxon>
        <taxon>Embryophyta</taxon>
        <taxon>Tracheophyta</taxon>
        <taxon>Spermatophyta</taxon>
        <taxon>Magnoliopsida</taxon>
        <taxon>eudicotyledons</taxon>
        <taxon>Gunneridae</taxon>
        <taxon>Pentapetalae</taxon>
        <taxon>rosids</taxon>
        <taxon>fabids</taxon>
        <taxon>Fabales</taxon>
        <taxon>Fabaceae</taxon>
        <taxon>Papilionoideae</taxon>
        <taxon>50 kb inversion clade</taxon>
        <taxon>NPAAA clade</taxon>
        <taxon>indigoferoid/millettioid clade</taxon>
        <taxon>Phaseoleae</taxon>
        <taxon>Vigna</taxon>
    </lineage>
</organism>
<feature type="region of interest" description="Disordered" evidence="1">
    <location>
        <begin position="68"/>
        <end position="153"/>
    </location>
</feature>
<keyword evidence="3" id="KW-1185">Reference proteome</keyword>
<protein>
    <submittedName>
        <fullName evidence="2">Uncharacterized protein</fullName>
    </submittedName>
</protein>
<dbReference type="Proteomes" id="UP001374535">
    <property type="component" value="Chromosome 6"/>
</dbReference>
<feature type="compositionally biased region" description="Basic residues" evidence="1">
    <location>
        <begin position="85"/>
        <end position="102"/>
    </location>
</feature>
<accession>A0AAQ3NEB5</accession>
<evidence type="ECO:0000313" key="3">
    <source>
        <dbReference type="Proteomes" id="UP001374535"/>
    </source>
</evidence>